<dbReference type="Proteomes" id="UP000189911">
    <property type="component" value="Chromosome H"/>
</dbReference>
<protein>
    <submittedName>
        <fullName evidence="1">LANO_0H20076g1_1</fullName>
    </submittedName>
</protein>
<evidence type="ECO:0000313" key="2">
    <source>
        <dbReference type="Proteomes" id="UP000189911"/>
    </source>
</evidence>
<reference evidence="2" key="1">
    <citation type="submission" date="2016-03" db="EMBL/GenBank/DDBJ databases">
        <authorList>
            <person name="Devillers Hugo."/>
        </authorList>
    </citation>
    <scope>NUCLEOTIDE SEQUENCE [LARGE SCALE GENOMIC DNA]</scope>
</reference>
<evidence type="ECO:0000313" key="1">
    <source>
        <dbReference type="EMBL" id="SCV06008.1"/>
    </source>
</evidence>
<organism evidence="1 2">
    <name type="scientific">Lachancea nothofagi CBS 11611</name>
    <dbReference type="NCBI Taxonomy" id="1266666"/>
    <lineage>
        <taxon>Eukaryota</taxon>
        <taxon>Fungi</taxon>
        <taxon>Dikarya</taxon>
        <taxon>Ascomycota</taxon>
        <taxon>Saccharomycotina</taxon>
        <taxon>Saccharomycetes</taxon>
        <taxon>Saccharomycetales</taxon>
        <taxon>Saccharomycetaceae</taxon>
        <taxon>Lachancea</taxon>
    </lineage>
</organism>
<sequence length="213" mass="24046">MLPSQGFALICYVLTYVRYVKDNSIMNVLLSVLIVVLSQVIQQMVTLYYSKCQGSNQGPNPELPTIFKVIVKGLRYYQAVFLLQFVNALLYHLRFDIEKDVCSWKHGYIFTDIIGEFDCGRGGKWPVFALDVCLLLSQLLAFNESFSVCGRALDDVERETSLEGFNSHDYGILSILRFDSVSTQAHELKFSNEGRILGANVDNSYGTIVARDV</sequence>
<name>A0A1G4KN74_9SACH</name>
<dbReference type="AlphaFoldDB" id="A0A1G4KN74"/>
<dbReference type="EMBL" id="LT598447">
    <property type="protein sequence ID" value="SCV06008.1"/>
    <property type="molecule type" value="Genomic_DNA"/>
</dbReference>
<accession>A0A1G4KN74</accession>
<proteinExistence type="predicted"/>
<keyword evidence="2" id="KW-1185">Reference proteome</keyword>
<dbReference type="OrthoDB" id="4035006at2759"/>
<gene>
    <name evidence="1" type="ORF">LANO_0H20076G</name>
</gene>